<evidence type="ECO:0000313" key="1">
    <source>
        <dbReference type="EMBL" id="CAB3695137.1"/>
    </source>
</evidence>
<dbReference type="AlphaFoldDB" id="A0A6S6ZSQ2"/>
<protein>
    <submittedName>
        <fullName evidence="1">Uncharacterized protein</fullName>
    </submittedName>
</protein>
<organism evidence="1 2">
    <name type="scientific">Achromobacter animicus</name>
    <dbReference type="NCBI Taxonomy" id="1389935"/>
    <lineage>
        <taxon>Bacteria</taxon>
        <taxon>Pseudomonadati</taxon>
        <taxon>Pseudomonadota</taxon>
        <taxon>Betaproteobacteria</taxon>
        <taxon>Burkholderiales</taxon>
        <taxon>Alcaligenaceae</taxon>
        <taxon>Achromobacter</taxon>
    </lineage>
</organism>
<dbReference type="Proteomes" id="UP000494214">
    <property type="component" value="Unassembled WGS sequence"/>
</dbReference>
<sequence>MPRPGRGILRDGGAAAARSNLNTSCKKPYTGFLLYDNAIYSNIRV</sequence>
<dbReference type="EMBL" id="CADIJM010000003">
    <property type="protein sequence ID" value="CAB3695137.1"/>
    <property type="molecule type" value="Genomic_DNA"/>
</dbReference>
<keyword evidence="2" id="KW-1185">Reference proteome</keyword>
<evidence type="ECO:0000313" key="2">
    <source>
        <dbReference type="Proteomes" id="UP000494214"/>
    </source>
</evidence>
<name>A0A6S6ZSQ2_9BURK</name>
<proteinExistence type="predicted"/>
<accession>A0A6S6ZSQ2</accession>
<reference evidence="1 2" key="1">
    <citation type="submission" date="2020-04" db="EMBL/GenBank/DDBJ databases">
        <authorList>
            <person name="De Canck E."/>
        </authorList>
    </citation>
    <scope>NUCLEOTIDE SEQUENCE [LARGE SCALE GENOMIC DNA]</scope>
    <source>
        <strain evidence="1 2">LMG 26690</strain>
    </source>
</reference>
<gene>
    <name evidence="1" type="ORF">LMG26690_02320</name>
</gene>